<dbReference type="EMBL" id="JAODUP010000034">
    <property type="protein sequence ID" value="KAK2166850.1"/>
    <property type="molecule type" value="Genomic_DNA"/>
</dbReference>
<evidence type="ECO:0000313" key="3">
    <source>
        <dbReference type="Proteomes" id="UP001208570"/>
    </source>
</evidence>
<keyword evidence="1" id="KW-0175">Coiled coil</keyword>
<feature type="coiled-coil region" evidence="1">
    <location>
        <begin position="25"/>
        <end position="59"/>
    </location>
</feature>
<protein>
    <submittedName>
        <fullName evidence="2">Uncharacterized protein</fullName>
    </submittedName>
</protein>
<dbReference type="AlphaFoldDB" id="A0AAD9K9B8"/>
<organism evidence="2 3">
    <name type="scientific">Paralvinella palmiformis</name>
    <dbReference type="NCBI Taxonomy" id="53620"/>
    <lineage>
        <taxon>Eukaryota</taxon>
        <taxon>Metazoa</taxon>
        <taxon>Spiralia</taxon>
        <taxon>Lophotrochozoa</taxon>
        <taxon>Annelida</taxon>
        <taxon>Polychaeta</taxon>
        <taxon>Sedentaria</taxon>
        <taxon>Canalipalpata</taxon>
        <taxon>Terebellida</taxon>
        <taxon>Terebelliformia</taxon>
        <taxon>Alvinellidae</taxon>
        <taxon>Paralvinella</taxon>
    </lineage>
</organism>
<name>A0AAD9K9B8_9ANNE</name>
<reference evidence="2" key="1">
    <citation type="journal article" date="2023" name="Mol. Biol. Evol.">
        <title>Third-Generation Sequencing Reveals the Adaptive Role of the Epigenome in Three Deep-Sea Polychaetes.</title>
        <authorList>
            <person name="Perez M."/>
            <person name="Aroh O."/>
            <person name="Sun Y."/>
            <person name="Lan Y."/>
            <person name="Juniper S.K."/>
            <person name="Young C.R."/>
            <person name="Angers B."/>
            <person name="Qian P.Y."/>
        </authorList>
    </citation>
    <scope>NUCLEOTIDE SEQUENCE</scope>
    <source>
        <strain evidence="2">P08H-3</strain>
    </source>
</reference>
<sequence>MHYFIINTRFIYLPDLTKTFEKEEHSLHNVQQEKVSEELEQLKRELELASENSDHIKLQIGELQKKITERKEIMEDFIGKQQALDHKINKTIPSSQ</sequence>
<evidence type="ECO:0000256" key="1">
    <source>
        <dbReference type="SAM" id="Coils"/>
    </source>
</evidence>
<comment type="caution">
    <text evidence="2">The sequence shown here is derived from an EMBL/GenBank/DDBJ whole genome shotgun (WGS) entry which is preliminary data.</text>
</comment>
<accession>A0AAD9K9B8</accession>
<dbReference type="Proteomes" id="UP001208570">
    <property type="component" value="Unassembled WGS sequence"/>
</dbReference>
<keyword evidence="3" id="KW-1185">Reference proteome</keyword>
<proteinExistence type="predicted"/>
<gene>
    <name evidence="2" type="ORF">LSH36_34g01036</name>
</gene>
<evidence type="ECO:0000313" key="2">
    <source>
        <dbReference type="EMBL" id="KAK2166850.1"/>
    </source>
</evidence>